<dbReference type="PROSITE" id="PS00211">
    <property type="entry name" value="ABC_TRANSPORTER_1"/>
    <property type="match status" value="1"/>
</dbReference>
<keyword evidence="7" id="KW-0406">Ion transport</keyword>
<keyword evidence="11" id="KW-1185">Reference proteome</keyword>
<proteinExistence type="predicted"/>
<dbReference type="InterPro" id="IPR017871">
    <property type="entry name" value="ABC_transporter-like_CS"/>
</dbReference>
<keyword evidence="5 10" id="KW-0067">ATP-binding</keyword>
<evidence type="ECO:0000259" key="9">
    <source>
        <dbReference type="PROSITE" id="PS50893"/>
    </source>
</evidence>
<evidence type="ECO:0000256" key="5">
    <source>
        <dbReference type="ARBA" id="ARBA00022840"/>
    </source>
</evidence>
<keyword evidence="8" id="KW-0472">Membrane</keyword>
<dbReference type="InterPro" id="IPR050093">
    <property type="entry name" value="ABC_SmlMolc_Importer"/>
</dbReference>
<evidence type="ECO:0000256" key="4">
    <source>
        <dbReference type="ARBA" id="ARBA00022741"/>
    </source>
</evidence>
<feature type="domain" description="ABC transporter" evidence="9">
    <location>
        <begin position="8"/>
        <end position="237"/>
    </location>
</feature>
<dbReference type="PANTHER" id="PTHR42781">
    <property type="entry name" value="SPERMIDINE/PUTRESCINE IMPORT ATP-BINDING PROTEIN POTA"/>
    <property type="match status" value="1"/>
</dbReference>
<evidence type="ECO:0000256" key="8">
    <source>
        <dbReference type="ARBA" id="ARBA00023136"/>
    </source>
</evidence>
<gene>
    <name evidence="10" type="ORF">QQX03_03825</name>
</gene>
<dbReference type="RefSeq" id="WP_285976552.1">
    <property type="nucleotide sequence ID" value="NZ_CP127221.1"/>
</dbReference>
<evidence type="ECO:0000256" key="7">
    <source>
        <dbReference type="ARBA" id="ARBA00023065"/>
    </source>
</evidence>
<dbReference type="Proteomes" id="UP001231445">
    <property type="component" value="Chromosome"/>
</dbReference>
<dbReference type="Pfam" id="PF00005">
    <property type="entry name" value="ABC_tran"/>
    <property type="match status" value="1"/>
</dbReference>
<evidence type="ECO:0000313" key="10">
    <source>
        <dbReference type="EMBL" id="WIW96245.1"/>
    </source>
</evidence>
<dbReference type="KEGG" id="arue:QQX03_03825"/>
<dbReference type="AlphaFoldDB" id="A0A9Y2BB13"/>
<reference evidence="10 11" key="1">
    <citation type="submission" date="2023-06" db="EMBL/GenBank/DDBJ databases">
        <title>Altererythrobacter rubellus NBRC 112769 genome.</title>
        <authorList>
            <person name="Zhang K."/>
        </authorList>
    </citation>
    <scope>NUCLEOTIDE SEQUENCE [LARGE SCALE GENOMIC DNA]</scope>
    <source>
        <strain evidence="10 11">NBRC 112769</strain>
    </source>
</reference>
<dbReference type="GO" id="GO:0016020">
    <property type="term" value="C:membrane"/>
    <property type="evidence" value="ECO:0007669"/>
    <property type="project" value="InterPro"/>
</dbReference>
<dbReference type="InterPro" id="IPR027417">
    <property type="entry name" value="P-loop_NTPase"/>
</dbReference>
<evidence type="ECO:0000256" key="1">
    <source>
        <dbReference type="ARBA" id="ARBA00022448"/>
    </source>
</evidence>
<evidence type="ECO:0000313" key="11">
    <source>
        <dbReference type="Proteomes" id="UP001231445"/>
    </source>
</evidence>
<dbReference type="PANTHER" id="PTHR42781:SF9">
    <property type="entry name" value="AMINO ACID ABC TRANSPORTER, ATP-BINDING PROTEIN-RELATED"/>
    <property type="match status" value="1"/>
</dbReference>
<dbReference type="InterPro" id="IPR003439">
    <property type="entry name" value="ABC_transporter-like_ATP-bd"/>
</dbReference>
<dbReference type="GO" id="GO:0015408">
    <property type="term" value="F:ABC-type ferric iron transporter activity"/>
    <property type="evidence" value="ECO:0007669"/>
    <property type="project" value="InterPro"/>
</dbReference>
<dbReference type="SUPFAM" id="SSF50331">
    <property type="entry name" value="MOP-like"/>
    <property type="match status" value="1"/>
</dbReference>
<keyword evidence="3" id="KW-0410">Iron transport</keyword>
<dbReference type="GO" id="GO:0016887">
    <property type="term" value="F:ATP hydrolysis activity"/>
    <property type="evidence" value="ECO:0007669"/>
    <property type="project" value="InterPro"/>
</dbReference>
<keyword evidence="2" id="KW-1003">Cell membrane</keyword>
<dbReference type="GO" id="GO:0005524">
    <property type="term" value="F:ATP binding"/>
    <property type="evidence" value="ECO:0007669"/>
    <property type="project" value="UniProtKB-KW"/>
</dbReference>
<sequence>MSTTEAQISLKDVACEIAGKRILDGIVLDLPRGAITVVLGPSGAGKSTLLRAIAGFEPVSAGTITSPAGIMSLPSVTLPPEKRRIGVVVQSNALFPHMTAAENVRFGMDRSDGPRSAQEWLAKVELAERANAYPHELSGGEQQRIALARALASQPDVVLLDEAFSSLDQQLRKSMRRDAKLLLKEADAAVLVVTHDPDEALELADTIVVLNDGRIVQEGVPEDLYWRPQSIVAARLLGEVNALSGTWHDGVLKTAIGDIILSEITEKEPQTALLRPSALSLVSSSNGPWTVIEKEFSAGYRFVTIKEKNGEILRISGHTDVTMKVGDKVDVAFDPERVGWV</sequence>
<keyword evidence="4" id="KW-0547">Nucleotide-binding</keyword>
<dbReference type="InterPro" id="IPR003593">
    <property type="entry name" value="AAA+_ATPase"/>
</dbReference>
<evidence type="ECO:0000256" key="3">
    <source>
        <dbReference type="ARBA" id="ARBA00022496"/>
    </source>
</evidence>
<dbReference type="EMBL" id="CP127221">
    <property type="protein sequence ID" value="WIW96245.1"/>
    <property type="molecule type" value="Genomic_DNA"/>
</dbReference>
<keyword evidence="6" id="KW-0408">Iron</keyword>
<dbReference type="SMART" id="SM00382">
    <property type="entry name" value="AAA"/>
    <property type="match status" value="1"/>
</dbReference>
<name>A0A9Y2BB13_9SPHN</name>
<dbReference type="InterPro" id="IPR015853">
    <property type="entry name" value="ABC_transpr_FbpC"/>
</dbReference>
<dbReference type="CDD" id="cd03259">
    <property type="entry name" value="ABC_Carb_Solutes_like"/>
    <property type="match status" value="1"/>
</dbReference>
<evidence type="ECO:0000256" key="2">
    <source>
        <dbReference type="ARBA" id="ARBA00022475"/>
    </source>
</evidence>
<dbReference type="PROSITE" id="PS50893">
    <property type="entry name" value="ABC_TRANSPORTER_2"/>
    <property type="match status" value="1"/>
</dbReference>
<evidence type="ECO:0000256" key="6">
    <source>
        <dbReference type="ARBA" id="ARBA00023004"/>
    </source>
</evidence>
<keyword evidence="1" id="KW-0813">Transport</keyword>
<accession>A0A9Y2BB13</accession>
<protein>
    <submittedName>
        <fullName evidence="10">ABC transporter ATP-binding protein</fullName>
    </submittedName>
</protein>
<dbReference type="SUPFAM" id="SSF52540">
    <property type="entry name" value="P-loop containing nucleoside triphosphate hydrolases"/>
    <property type="match status" value="1"/>
</dbReference>
<organism evidence="10 11">
    <name type="scientific">Altererythrobacter rubellus</name>
    <dbReference type="NCBI Taxonomy" id="2173831"/>
    <lineage>
        <taxon>Bacteria</taxon>
        <taxon>Pseudomonadati</taxon>
        <taxon>Pseudomonadota</taxon>
        <taxon>Alphaproteobacteria</taxon>
        <taxon>Sphingomonadales</taxon>
        <taxon>Erythrobacteraceae</taxon>
        <taxon>Altererythrobacter</taxon>
    </lineage>
</organism>
<dbReference type="Gene3D" id="3.40.50.300">
    <property type="entry name" value="P-loop containing nucleotide triphosphate hydrolases"/>
    <property type="match status" value="1"/>
</dbReference>
<dbReference type="InterPro" id="IPR008995">
    <property type="entry name" value="Mo/tungstate-bd_C_term_dom"/>
</dbReference>